<sequence>MTTESNDRVESNASMAAQAMNSVPNATNVFHAEANAANAENVAAAANNAPMPNMAPVENMAIGKENTGYKTANNTNPLNQVHVYEPFIGPCDPCPPMKLKTYVLPPHLFIPYQPQGLPQYPIHEALRRGTLWPALFSSYQSRYYL</sequence>
<reference evidence="1 2" key="1">
    <citation type="submission" date="2023-05" db="EMBL/GenBank/DDBJ databases">
        <title>Draft genome of Paenibacillus sp. CCS26.</title>
        <authorList>
            <person name="Akita H."/>
            <person name="Shinto Y."/>
            <person name="Kimura Z."/>
        </authorList>
    </citation>
    <scope>NUCLEOTIDE SEQUENCE [LARGE SCALE GENOMIC DNA]</scope>
    <source>
        <strain evidence="1 2">CCS26</strain>
    </source>
</reference>
<name>A0ABQ6NTT4_9BACL</name>
<dbReference type="Proteomes" id="UP001285921">
    <property type="component" value="Unassembled WGS sequence"/>
</dbReference>
<dbReference type="InterPro" id="IPR020256">
    <property type="entry name" value="Spore_coat_CotJA"/>
</dbReference>
<proteinExistence type="predicted"/>
<evidence type="ECO:0008006" key="3">
    <source>
        <dbReference type="Google" id="ProtNLM"/>
    </source>
</evidence>
<accession>A0ABQ6NTT4</accession>
<protein>
    <recommendedName>
        <fullName evidence="3">Spore coat associated protein JA (CotJA)</fullName>
    </recommendedName>
</protein>
<keyword evidence="2" id="KW-1185">Reference proteome</keyword>
<dbReference type="EMBL" id="BTCL01000020">
    <property type="protein sequence ID" value="GMK47537.1"/>
    <property type="molecule type" value="Genomic_DNA"/>
</dbReference>
<organism evidence="1 2">
    <name type="scientific">Paenibacillus glycanilyticus</name>
    <dbReference type="NCBI Taxonomy" id="126569"/>
    <lineage>
        <taxon>Bacteria</taxon>
        <taxon>Bacillati</taxon>
        <taxon>Bacillota</taxon>
        <taxon>Bacilli</taxon>
        <taxon>Bacillales</taxon>
        <taxon>Paenibacillaceae</taxon>
        <taxon>Paenibacillus</taxon>
    </lineage>
</organism>
<evidence type="ECO:0000313" key="2">
    <source>
        <dbReference type="Proteomes" id="UP001285921"/>
    </source>
</evidence>
<comment type="caution">
    <text evidence="1">The sequence shown here is derived from an EMBL/GenBank/DDBJ whole genome shotgun (WGS) entry which is preliminary data.</text>
</comment>
<evidence type="ECO:0000313" key="1">
    <source>
        <dbReference type="EMBL" id="GMK47537.1"/>
    </source>
</evidence>
<dbReference type="Pfam" id="PF11007">
    <property type="entry name" value="CotJA"/>
    <property type="match status" value="1"/>
</dbReference>
<gene>
    <name evidence="1" type="ORF">PghCCS26_46670</name>
</gene>